<organism evidence="1 2">
    <name type="scientific">Hyalomma asiaticum</name>
    <name type="common">Tick</name>
    <dbReference type="NCBI Taxonomy" id="266040"/>
    <lineage>
        <taxon>Eukaryota</taxon>
        <taxon>Metazoa</taxon>
        <taxon>Ecdysozoa</taxon>
        <taxon>Arthropoda</taxon>
        <taxon>Chelicerata</taxon>
        <taxon>Arachnida</taxon>
        <taxon>Acari</taxon>
        <taxon>Parasitiformes</taxon>
        <taxon>Ixodida</taxon>
        <taxon>Ixodoidea</taxon>
        <taxon>Ixodidae</taxon>
        <taxon>Hyalomminae</taxon>
        <taxon>Hyalomma</taxon>
    </lineage>
</organism>
<dbReference type="Proteomes" id="UP000821845">
    <property type="component" value="Chromosome 9"/>
</dbReference>
<name>A0ACB7RMQ2_HYAAI</name>
<reference evidence="1" key="1">
    <citation type="submission" date="2020-05" db="EMBL/GenBank/DDBJ databases">
        <title>Large-scale comparative analyses of tick genomes elucidate their genetic diversity and vector capacities.</title>
        <authorList>
            <person name="Jia N."/>
            <person name="Wang J."/>
            <person name="Shi W."/>
            <person name="Du L."/>
            <person name="Sun Y."/>
            <person name="Zhan W."/>
            <person name="Jiang J."/>
            <person name="Wang Q."/>
            <person name="Zhang B."/>
            <person name="Ji P."/>
            <person name="Sakyi L.B."/>
            <person name="Cui X."/>
            <person name="Yuan T."/>
            <person name="Jiang B."/>
            <person name="Yang W."/>
            <person name="Lam T.T.-Y."/>
            <person name="Chang Q."/>
            <person name="Ding S."/>
            <person name="Wang X."/>
            <person name="Zhu J."/>
            <person name="Ruan X."/>
            <person name="Zhao L."/>
            <person name="Wei J."/>
            <person name="Que T."/>
            <person name="Du C."/>
            <person name="Cheng J."/>
            <person name="Dai P."/>
            <person name="Han X."/>
            <person name="Huang E."/>
            <person name="Gao Y."/>
            <person name="Liu J."/>
            <person name="Shao H."/>
            <person name="Ye R."/>
            <person name="Li L."/>
            <person name="Wei W."/>
            <person name="Wang X."/>
            <person name="Wang C."/>
            <person name="Yang T."/>
            <person name="Huo Q."/>
            <person name="Li W."/>
            <person name="Guo W."/>
            <person name="Chen H."/>
            <person name="Zhou L."/>
            <person name="Ni X."/>
            <person name="Tian J."/>
            <person name="Zhou Y."/>
            <person name="Sheng Y."/>
            <person name="Liu T."/>
            <person name="Pan Y."/>
            <person name="Xia L."/>
            <person name="Li J."/>
            <person name="Zhao F."/>
            <person name="Cao W."/>
        </authorList>
    </citation>
    <scope>NUCLEOTIDE SEQUENCE</scope>
    <source>
        <strain evidence="1">Hyas-2018</strain>
    </source>
</reference>
<dbReference type="EMBL" id="CM023489">
    <property type="protein sequence ID" value="KAH6922638.1"/>
    <property type="molecule type" value="Genomic_DNA"/>
</dbReference>
<protein>
    <submittedName>
        <fullName evidence="1">Uncharacterized protein</fullName>
    </submittedName>
</protein>
<proteinExistence type="predicted"/>
<evidence type="ECO:0000313" key="1">
    <source>
        <dbReference type="EMBL" id="KAH6922638.1"/>
    </source>
</evidence>
<sequence>MALGSFRIAIVQLAVRRNKVEDLARSAQHVKKAAARGAELVCLPEFFGFPCAVENFEKYAEPIPGVTSKFLADTANENGVYLVGGTMAERDGDRLYNTCLVYGPDGRLVSKYRKLHQFDVDIPGKMTVNESDYFAAGDSLATFDTPHCKVGLGICYDLRFAEMAALYARRGCRLLLFPGAFNMVTGPVHWKLLQRARAVDNQVYVASASAATDERACYVSWGHSMLVDPMGNVVASAGSGEELVEGDVDLDLLESVRNQIPVVKQKRDDIYDLCDVGGLTSGYRVTLPVRQRAP</sequence>
<keyword evidence="2" id="KW-1185">Reference proteome</keyword>
<comment type="caution">
    <text evidence="1">The sequence shown here is derived from an EMBL/GenBank/DDBJ whole genome shotgun (WGS) entry which is preliminary data.</text>
</comment>
<evidence type="ECO:0000313" key="2">
    <source>
        <dbReference type="Proteomes" id="UP000821845"/>
    </source>
</evidence>
<gene>
    <name evidence="1" type="ORF">HPB50_017447</name>
</gene>
<accession>A0ACB7RMQ2</accession>